<feature type="active site" evidence="14">
    <location>
        <position position="143"/>
    </location>
</feature>
<dbReference type="PANTHER" id="PTHR30305">
    <property type="entry name" value="PROTEIN YJDM-RELATED"/>
    <property type="match status" value="1"/>
</dbReference>
<feature type="active site" evidence="14">
    <location>
        <position position="164"/>
    </location>
</feature>
<organism evidence="17 18">
    <name type="scientific">Candidatus Protochlamydia amoebophila</name>
    <dbReference type="NCBI Taxonomy" id="362787"/>
    <lineage>
        <taxon>Bacteria</taxon>
        <taxon>Pseudomonadati</taxon>
        <taxon>Chlamydiota</taxon>
        <taxon>Chlamydiia</taxon>
        <taxon>Parachlamydiales</taxon>
        <taxon>Parachlamydiaceae</taxon>
        <taxon>Candidatus Protochlamydia</taxon>
    </lineage>
</organism>
<keyword evidence="12 14" id="KW-0511">Multifunctional enzyme</keyword>
<comment type="subunit">
    <text evidence="4 14">Homohexamer.</text>
</comment>
<evidence type="ECO:0000256" key="2">
    <source>
        <dbReference type="ARBA" id="ARBA00001946"/>
    </source>
</evidence>
<keyword evidence="5 14" id="KW-0723">Serine/threonine-protein kinase</keyword>
<dbReference type="Proteomes" id="UP000031465">
    <property type="component" value="Unassembled WGS sequence"/>
</dbReference>
<dbReference type="SUPFAM" id="SSF53795">
    <property type="entry name" value="PEP carboxykinase-like"/>
    <property type="match status" value="1"/>
</dbReference>
<evidence type="ECO:0000259" key="16">
    <source>
        <dbReference type="Pfam" id="PF07475"/>
    </source>
</evidence>
<dbReference type="GO" id="GO:0000155">
    <property type="term" value="F:phosphorelay sensor kinase activity"/>
    <property type="evidence" value="ECO:0007669"/>
    <property type="project" value="InterPro"/>
</dbReference>
<comment type="caution">
    <text evidence="17">The sequence shown here is derived from an EMBL/GenBank/DDBJ whole genome shotgun (WGS) entry which is preliminary data.</text>
</comment>
<dbReference type="FunFam" id="3.40.50.300:FF:000174">
    <property type="entry name" value="HPr kinase/phosphorylase"/>
    <property type="match status" value="1"/>
</dbReference>
<dbReference type="Pfam" id="PF02603">
    <property type="entry name" value="Hpr_kinase_N"/>
    <property type="match status" value="1"/>
</dbReference>
<dbReference type="EC" id="2.7.4.-" evidence="14"/>
<dbReference type="InterPro" id="IPR011126">
    <property type="entry name" value="Hpr_kin/Pase_Hpr_N"/>
</dbReference>
<dbReference type="GO" id="GO:0006109">
    <property type="term" value="P:regulation of carbohydrate metabolic process"/>
    <property type="evidence" value="ECO:0007669"/>
    <property type="project" value="UniProtKB-UniRule"/>
</dbReference>
<dbReference type="InterPro" id="IPR027417">
    <property type="entry name" value="P-loop_NTPase"/>
</dbReference>
<evidence type="ECO:0000256" key="3">
    <source>
        <dbReference type="ARBA" id="ARBA00006883"/>
    </source>
</evidence>
<evidence type="ECO:0000313" key="18">
    <source>
        <dbReference type="Proteomes" id="UP000031465"/>
    </source>
</evidence>
<evidence type="ECO:0000256" key="7">
    <source>
        <dbReference type="ARBA" id="ARBA00022723"/>
    </source>
</evidence>
<evidence type="ECO:0000256" key="12">
    <source>
        <dbReference type="ARBA" id="ARBA00023268"/>
    </source>
</evidence>
<dbReference type="AlphaFoldDB" id="A0A0C1JQA5"/>
<feature type="domain" description="HPr kinase/phosphorylase C-terminal" evidence="16">
    <location>
        <begin position="135"/>
        <end position="303"/>
    </location>
</feature>
<feature type="domain" description="HPr(Ser) kinase/phosphorylase N-terminal" evidence="15">
    <location>
        <begin position="7"/>
        <end position="131"/>
    </location>
</feature>
<keyword evidence="8 14" id="KW-0547">Nucleotide-binding</keyword>
<evidence type="ECO:0000256" key="13">
    <source>
        <dbReference type="ARBA" id="ARBA00047657"/>
    </source>
</evidence>
<dbReference type="GO" id="GO:0000287">
    <property type="term" value="F:magnesium ion binding"/>
    <property type="evidence" value="ECO:0007669"/>
    <property type="project" value="UniProtKB-UniRule"/>
</dbReference>
<evidence type="ECO:0000313" key="17">
    <source>
        <dbReference type="EMBL" id="KIC73415.1"/>
    </source>
</evidence>
<keyword evidence="10 14" id="KW-0067">ATP-binding</keyword>
<feature type="active site" evidence="14">
    <location>
        <position position="248"/>
    </location>
</feature>
<dbReference type="InterPro" id="IPR003755">
    <property type="entry name" value="HPr(Ser)_kin/Pase"/>
</dbReference>
<dbReference type="GO" id="GO:0005524">
    <property type="term" value="F:ATP binding"/>
    <property type="evidence" value="ECO:0007669"/>
    <property type="project" value="UniProtKB-UniRule"/>
</dbReference>
<dbReference type="EC" id="2.7.11.-" evidence="14"/>
<evidence type="ECO:0000256" key="4">
    <source>
        <dbReference type="ARBA" id="ARBA00011643"/>
    </source>
</evidence>
<dbReference type="EMBL" id="JSAN01000030">
    <property type="protein sequence ID" value="KIC73415.1"/>
    <property type="molecule type" value="Genomic_DNA"/>
</dbReference>
<dbReference type="PANTHER" id="PTHR30305:SF1">
    <property type="entry name" value="HPR KINASE_PHOSPHORYLASE"/>
    <property type="match status" value="1"/>
</dbReference>
<keyword evidence="11 14" id="KW-0460">Magnesium</keyword>
<feature type="region of interest" description="Important for the catalytic mechanism of dephosphorylation" evidence="14">
    <location>
        <begin position="269"/>
        <end position="274"/>
    </location>
</feature>
<dbReference type="InterPro" id="IPR028979">
    <property type="entry name" value="Ser_kin/Pase_Hpr-like_N_sf"/>
</dbReference>
<evidence type="ECO:0000256" key="5">
    <source>
        <dbReference type="ARBA" id="ARBA00022527"/>
    </source>
</evidence>
<dbReference type="Gene3D" id="3.40.1390.20">
    <property type="entry name" value="HprK N-terminal domain-like"/>
    <property type="match status" value="1"/>
</dbReference>
<dbReference type="Gene3D" id="3.40.50.300">
    <property type="entry name" value="P-loop containing nucleotide triphosphate hydrolases"/>
    <property type="match status" value="1"/>
</dbReference>
<comment type="cofactor">
    <cofactor evidence="2 14">
        <name>Mg(2+)</name>
        <dbReference type="ChEBI" id="CHEBI:18420"/>
    </cofactor>
</comment>
<comment type="similarity">
    <text evidence="3 14">Belongs to the HPrK/P family.</text>
</comment>
<evidence type="ECO:0000256" key="11">
    <source>
        <dbReference type="ARBA" id="ARBA00022842"/>
    </source>
</evidence>
<comment type="function">
    <text evidence="14">Catalyzes the ATP- as well as the pyrophosphate-dependent phosphorylation of a specific serine residue in HPr, a phosphocarrier protein of the phosphoenolpyruvate-dependent sugar phosphotransferase system (PTS). HprK/P also catalyzes the pyrophosphate-producing, inorganic phosphate-dependent dephosphorylation (phosphorolysis) of seryl-phosphorylated HPr (P-Ser-HPr).</text>
</comment>
<evidence type="ECO:0000256" key="9">
    <source>
        <dbReference type="ARBA" id="ARBA00022777"/>
    </source>
</evidence>
<name>A0A0C1JQA5_9BACT</name>
<dbReference type="SUPFAM" id="SSF75138">
    <property type="entry name" value="HprK N-terminal domain-like"/>
    <property type="match status" value="1"/>
</dbReference>
<evidence type="ECO:0000256" key="1">
    <source>
        <dbReference type="ARBA" id="ARBA00001120"/>
    </source>
</evidence>
<evidence type="ECO:0000256" key="8">
    <source>
        <dbReference type="ARBA" id="ARBA00022741"/>
    </source>
</evidence>
<comment type="miscellaneous">
    <text evidence="14">Both phosphorylation and phosphorolysis are carried out by the same active site and suggest a common mechanism for both reactions.</text>
</comment>
<evidence type="ECO:0000259" key="15">
    <source>
        <dbReference type="Pfam" id="PF02603"/>
    </source>
</evidence>
<dbReference type="PATRIC" id="fig|362787.3.peg.521"/>
<dbReference type="NCBIfam" id="TIGR00679">
    <property type="entry name" value="hpr-ser"/>
    <property type="match status" value="1"/>
</dbReference>
<evidence type="ECO:0000256" key="14">
    <source>
        <dbReference type="HAMAP-Rule" id="MF_01249"/>
    </source>
</evidence>
<comment type="catalytic activity">
    <reaction evidence="13 14">
        <text>[HPr protein]-O-phospho-L-serine + phosphate + H(+) = [HPr protein]-L-serine + diphosphate</text>
        <dbReference type="Rhea" id="RHEA:46604"/>
        <dbReference type="Rhea" id="RHEA-COMP:11602"/>
        <dbReference type="Rhea" id="RHEA-COMP:11603"/>
        <dbReference type="ChEBI" id="CHEBI:15378"/>
        <dbReference type="ChEBI" id="CHEBI:29999"/>
        <dbReference type="ChEBI" id="CHEBI:33019"/>
        <dbReference type="ChEBI" id="CHEBI:43474"/>
        <dbReference type="ChEBI" id="CHEBI:83421"/>
    </reaction>
</comment>
<dbReference type="HAMAP" id="MF_01249">
    <property type="entry name" value="HPr_kinase"/>
    <property type="match status" value="1"/>
</dbReference>
<sequence>MWLMYLVKKLYEEHAKKLGLELTAGKNGINRRIKVPEAQRPGLSLSGYLKYYAEKRILIFGKVEIEYIRDLDSQIRVERLEAIVKQNTPAVIVSRRYRPPKELRAICEKLNIPLFRTNLSTMNLMSQLTLLLTEEFAPSVSCHGSLVEVFGVGVLIQGDSSVGKSEAALGLIERGHRLISDDIVKVKKKEGTYLEGSGVALTRHHMEIRGIGIINVANLYGAVCVRDQKSIDIVVRLEAWHDEHFYDRIGLDEKFTKILDIKLPYLTLPVKPGRDVVLLLETMALNHRLKNMGYNSAQEFTTKVLELTTSKVRNKILP</sequence>
<protein>
    <recommendedName>
        <fullName evidence="14">HPr kinase/phosphorylase</fullName>
        <shortName evidence="14">HPrK/P</shortName>
        <ecNumber evidence="14">2.7.11.-</ecNumber>
        <ecNumber evidence="14">2.7.4.-</ecNumber>
    </recommendedName>
    <alternativeName>
        <fullName evidence="14">HPr(Ser) kinase/phosphorylase</fullName>
    </alternativeName>
</protein>
<proteinExistence type="inferred from homology"/>
<accession>A0A0C1JQA5</accession>
<dbReference type="InterPro" id="IPR011104">
    <property type="entry name" value="Hpr_kin/Pase_C"/>
</dbReference>
<feature type="binding site" evidence="14">
    <location>
        <position position="207"/>
    </location>
    <ligand>
        <name>Mg(2+)</name>
        <dbReference type="ChEBI" id="CHEBI:18420"/>
    </ligand>
</feature>
<keyword evidence="6 14" id="KW-0808">Transferase</keyword>
<comment type="catalytic activity">
    <reaction evidence="1 14">
        <text>[HPr protein]-L-serine + ATP = [HPr protein]-O-phospho-L-serine + ADP + H(+)</text>
        <dbReference type="Rhea" id="RHEA:46600"/>
        <dbReference type="Rhea" id="RHEA-COMP:11602"/>
        <dbReference type="Rhea" id="RHEA-COMP:11603"/>
        <dbReference type="ChEBI" id="CHEBI:15378"/>
        <dbReference type="ChEBI" id="CHEBI:29999"/>
        <dbReference type="ChEBI" id="CHEBI:30616"/>
        <dbReference type="ChEBI" id="CHEBI:83421"/>
        <dbReference type="ChEBI" id="CHEBI:456216"/>
    </reaction>
</comment>
<keyword evidence="9 14" id="KW-0418">Kinase</keyword>
<evidence type="ECO:0000256" key="10">
    <source>
        <dbReference type="ARBA" id="ARBA00022840"/>
    </source>
</evidence>
<keyword evidence="7 14" id="KW-0479">Metal-binding</keyword>
<comment type="caution">
    <text evidence="14">Lacks conserved residue(s) required for the propagation of feature annotation.</text>
</comment>
<gene>
    <name evidence="14 17" type="primary">hprK</name>
    <name evidence="17" type="ORF">DB44_BG01040</name>
</gene>
<feature type="region of interest" description="Important for the catalytic mechanism of both phosphorylation and dephosphorylation" evidence="14">
    <location>
        <begin position="206"/>
        <end position="215"/>
    </location>
</feature>
<dbReference type="GO" id="GO:0004712">
    <property type="term" value="F:protein serine/threonine/tyrosine kinase activity"/>
    <property type="evidence" value="ECO:0007669"/>
    <property type="project" value="UniProtKB-UniRule"/>
</dbReference>
<dbReference type="CDD" id="cd01918">
    <property type="entry name" value="HprK_C"/>
    <property type="match status" value="1"/>
</dbReference>
<reference evidence="17 18" key="1">
    <citation type="journal article" date="2014" name="Mol. Biol. Evol.">
        <title>Massive expansion of Ubiquitination-related gene families within the Chlamydiae.</title>
        <authorList>
            <person name="Domman D."/>
            <person name="Collingro A."/>
            <person name="Lagkouvardos I."/>
            <person name="Gehre L."/>
            <person name="Weinmaier T."/>
            <person name="Rattei T."/>
            <person name="Subtil A."/>
            <person name="Horn M."/>
        </authorList>
    </citation>
    <scope>NUCLEOTIDE SEQUENCE [LARGE SCALE GENOMIC DNA]</scope>
    <source>
        <strain evidence="17 18">EI2</strain>
    </source>
</reference>
<evidence type="ECO:0000256" key="6">
    <source>
        <dbReference type="ARBA" id="ARBA00022679"/>
    </source>
</evidence>
<feature type="active site" description="Proton acceptor; for phosphorylation activity. Proton donor; for dephosphorylation activity" evidence="14">
    <location>
        <position position="182"/>
    </location>
</feature>
<feature type="binding site" evidence="14">
    <location>
        <position position="165"/>
    </location>
    <ligand>
        <name>Mg(2+)</name>
        <dbReference type="ChEBI" id="CHEBI:18420"/>
    </ligand>
</feature>
<dbReference type="Pfam" id="PF07475">
    <property type="entry name" value="Hpr_kinase_C"/>
    <property type="match status" value="1"/>
</dbReference>
<comment type="domain">
    <text evidence="14">The Walker A ATP-binding motif also binds Pi and PPi.</text>
</comment>
<dbReference type="GO" id="GO:0004674">
    <property type="term" value="F:protein serine/threonine kinase activity"/>
    <property type="evidence" value="ECO:0007669"/>
    <property type="project" value="UniProtKB-KW"/>
</dbReference>